<proteinExistence type="predicted"/>
<gene>
    <name evidence="2" type="ORF">KSP40_PGU019556</name>
</gene>
<organism evidence="2 3">
    <name type="scientific">Platanthera guangdongensis</name>
    <dbReference type="NCBI Taxonomy" id="2320717"/>
    <lineage>
        <taxon>Eukaryota</taxon>
        <taxon>Viridiplantae</taxon>
        <taxon>Streptophyta</taxon>
        <taxon>Embryophyta</taxon>
        <taxon>Tracheophyta</taxon>
        <taxon>Spermatophyta</taxon>
        <taxon>Magnoliopsida</taxon>
        <taxon>Liliopsida</taxon>
        <taxon>Asparagales</taxon>
        <taxon>Orchidaceae</taxon>
        <taxon>Orchidoideae</taxon>
        <taxon>Orchideae</taxon>
        <taxon>Orchidinae</taxon>
        <taxon>Platanthera</taxon>
    </lineage>
</organism>
<sequence length="103" mass="11503">MVVSQLRLLQTQRIPLTTAPSSSSTARPPPPPLLLSASSSSTSPPPWRSGSHRRSRMITRPRSNHLLTFPRSPIAPKPDHRRRHLLLPPTLQKTIHRCSRGPT</sequence>
<accession>A0ABR2N126</accession>
<feature type="compositionally biased region" description="Low complexity" evidence="1">
    <location>
        <begin position="15"/>
        <end position="26"/>
    </location>
</feature>
<protein>
    <submittedName>
        <fullName evidence="2">Uncharacterized protein</fullName>
    </submittedName>
</protein>
<dbReference type="Proteomes" id="UP001412067">
    <property type="component" value="Unassembled WGS sequence"/>
</dbReference>
<comment type="caution">
    <text evidence="2">The sequence shown here is derived from an EMBL/GenBank/DDBJ whole genome shotgun (WGS) entry which is preliminary data.</text>
</comment>
<feature type="region of interest" description="Disordered" evidence="1">
    <location>
        <begin position="1"/>
        <end position="103"/>
    </location>
</feature>
<name>A0ABR2N126_9ASPA</name>
<feature type="compositionally biased region" description="Basic residues" evidence="1">
    <location>
        <begin position="94"/>
        <end position="103"/>
    </location>
</feature>
<evidence type="ECO:0000313" key="2">
    <source>
        <dbReference type="EMBL" id="KAK8969654.1"/>
    </source>
</evidence>
<evidence type="ECO:0000256" key="1">
    <source>
        <dbReference type="SAM" id="MobiDB-lite"/>
    </source>
</evidence>
<feature type="compositionally biased region" description="Basic residues" evidence="1">
    <location>
        <begin position="50"/>
        <end position="63"/>
    </location>
</feature>
<reference evidence="2 3" key="1">
    <citation type="journal article" date="2022" name="Nat. Plants">
        <title>Genomes of leafy and leafless Platanthera orchids illuminate the evolution of mycoheterotrophy.</title>
        <authorList>
            <person name="Li M.H."/>
            <person name="Liu K.W."/>
            <person name="Li Z."/>
            <person name="Lu H.C."/>
            <person name="Ye Q.L."/>
            <person name="Zhang D."/>
            <person name="Wang J.Y."/>
            <person name="Li Y.F."/>
            <person name="Zhong Z.M."/>
            <person name="Liu X."/>
            <person name="Yu X."/>
            <person name="Liu D.K."/>
            <person name="Tu X.D."/>
            <person name="Liu B."/>
            <person name="Hao Y."/>
            <person name="Liao X.Y."/>
            <person name="Jiang Y.T."/>
            <person name="Sun W.H."/>
            <person name="Chen J."/>
            <person name="Chen Y.Q."/>
            <person name="Ai Y."/>
            <person name="Zhai J.W."/>
            <person name="Wu S.S."/>
            <person name="Zhou Z."/>
            <person name="Hsiao Y.Y."/>
            <person name="Wu W.L."/>
            <person name="Chen Y.Y."/>
            <person name="Lin Y.F."/>
            <person name="Hsu J.L."/>
            <person name="Li C.Y."/>
            <person name="Wang Z.W."/>
            <person name="Zhao X."/>
            <person name="Zhong W.Y."/>
            <person name="Ma X.K."/>
            <person name="Ma L."/>
            <person name="Huang J."/>
            <person name="Chen G.Z."/>
            <person name="Huang M.Z."/>
            <person name="Huang L."/>
            <person name="Peng D.H."/>
            <person name="Luo Y.B."/>
            <person name="Zou S.Q."/>
            <person name="Chen S.P."/>
            <person name="Lan S."/>
            <person name="Tsai W.C."/>
            <person name="Van de Peer Y."/>
            <person name="Liu Z.J."/>
        </authorList>
    </citation>
    <scope>NUCLEOTIDE SEQUENCE [LARGE SCALE GENOMIC DNA]</scope>
    <source>
        <strain evidence="2">Lor288</strain>
    </source>
</reference>
<dbReference type="EMBL" id="JBBWWR010000003">
    <property type="protein sequence ID" value="KAK8969654.1"/>
    <property type="molecule type" value="Genomic_DNA"/>
</dbReference>
<keyword evidence="3" id="KW-1185">Reference proteome</keyword>
<evidence type="ECO:0000313" key="3">
    <source>
        <dbReference type="Proteomes" id="UP001412067"/>
    </source>
</evidence>